<comment type="pathway">
    <text evidence="1">Carbohydrate degradation; 2-deoxy-D-ribose 1-phosphate degradation; D-glyceraldehyde 3-phosphate and acetaldehyde from 2-deoxy-alpha-D-ribose 1-phosphate: step 2/2.</text>
</comment>
<dbReference type="EMBL" id="VXIV02001492">
    <property type="protein sequence ID" value="KAF6032643.1"/>
    <property type="molecule type" value="Genomic_DNA"/>
</dbReference>
<dbReference type="OrthoDB" id="70823at2759"/>
<comment type="similarity">
    <text evidence="2">Belongs to the DeoC/FbaB aldolase family. DeoC type 2 subfamily.</text>
</comment>
<keyword evidence="4" id="KW-0456">Lyase</keyword>
<evidence type="ECO:0000256" key="3">
    <source>
        <dbReference type="ARBA" id="ARBA00012515"/>
    </source>
</evidence>
<dbReference type="InterPro" id="IPR002915">
    <property type="entry name" value="DeoC/FbaB/LacD_aldolase"/>
</dbReference>
<dbReference type="SMART" id="SM01133">
    <property type="entry name" value="DeoC"/>
    <property type="match status" value="1"/>
</dbReference>
<dbReference type="PANTHER" id="PTHR10889:SF3">
    <property type="entry name" value="DEOXYRIBOSE-PHOSPHATE ALDOLASE"/>
    <property type="match status" value="1"/>
</dbReference>
<comment type="caution">
    <text evidence="9">The sequence shown here is derived from an EMBL/GenBank/DDBJ whole genome shotgun (WGS) entry which is preliminary data.</text>
</comment>
<keyword evidence="5" id="KW-0704">Schiff base</keyword>
<organism evidence="9 10">
    <name type="scientific">Bugula neritina</name>
    <name type="common">Brown bryozoan</name>
    <name type="synonym">Sertularia neritina</name>
    <dbReference type="NCBI Taxonomy" id="10212"/>
    <lineage>
        <taxon>Eukaryota</taxon>
        <taxon>Metazoa</taxon>
        <taxon>Spiralia</taxon>
        <taxon>Lophotrochozoa</taxon>
        <taxon>Bryozoa</taxon>
        <taxon>Gymnolaemata</taxon>
        <taxon>Cheilostomatida</taxon>
        <taxon>Flustrina</taxon>
        <taxon>Buguloidea</taxon>
        <taxon>Bugulidae</taxon>
        <taxon>Bugula</taxon>
    </lineage>
</organism>
<dbReference type="FunFam" id="3.20.20.70:FF:000209">
    <property type="entry name" value="Deoxyribose-phosphate aldolase (putative)"/>
    <property type="match status" value="1"/>
</dbReference>
<sequence>MSERNTGVNWNESWIKDVKVNLSAVKARADTLGTRRCVKKKWQAAWLLKAAACIDLTTLAGDDTVVNVQRLCYKAKNPIRADLVEALGVKQLGITCGAVCVYPSRVGEVKQSLKECGGSAIPIASGIYEEVQQMREACGEAHMKTILATGECGTMANVYKASMVCMMAGADFIKTSTGKEGVNAILPVGLVMVRAIREYYKRTGYKVGFKPAGGIRSAKEACVWLSMMKEELGDEWLTPKLFRLGASSLLLDVERQLYHYVYGRYAATHEFAMS</sequence>
<evidence type="ECO:0000256" key="4">
    <source>
        <dbReference type="ARBA" id="ARBA00023239"/>
    </source>
</evidence>
<dbReference type="Pfam" id="PF01791">
    <property type="entry name" value="DeoC"/>
    <property type="match status" value="1"/>
</dbReference>
<dbReference type="GO" id="GO:0016052">
    <property type="term" value="P:carbohydrate catabolic process"/>
    <property type="evidence" value="ECO:0007669"/>
    <property type="project" value="TreeGrafter"/>
</dbReference>
<comment type="catalytic activity">
    <reaction evidence="8">
        <text>2-deoxy-D-ribose 5-phosphate = D-glyceraldehyde 3-phosphate + acetaldehyde</text>
        <dbReference type="Rhea" id="RHEA:12821"/>
        <dbReference type="ChEBI" id="CHEBI:15343"/>
        <dbReference type="ChEBI" id="CHEBI:59776"/>
        <dbReference type="ChEBI" id="CHEBI:62877"/>
        <dbReference type="EC" id="4.1.2.4"/>
    </reaction>
</comment>
<evidence type="ECO:0000256" key="6">
    <source>
        <dbReference type="ARBA" id="ARBA00031814"/>
    </source>
</evidence>
<dbReference type="InterPro" id="IPR013785">
    <property type="entry name" value="Aldolase_TIM"/>
</dbReference>
<protein>
    <recommendedName>
        <fullName evidence="3">deoxyribose-phosphate aldolase</fullName>
        <ecNumber evidence="3">4.1.2.4</ecNumber>
    </recommendedName>
    <alternativeName>
        <fullName evidence="7">2-deoxy-D-ribose 5-phosphate aldolase</fullName>
    </alternativeName>
    <alternativeName>
        <fullName evidence="6">Phosphodeoxyriboaldolase</fullName>
    </alternativeName>
</protein>
<dbReference type="PANTHER" id="PTHR10889">
    <property type="entry name" value="DEOXYRIBOSE-PHOSPHATE ALDOLASE"/>
    <property type="match status" value="1"/>
</dbReference>
<evidence type="ECO:0000313" key="9">
    <source>
        <dbReference type="EMBL" id="KAF6032643.1"/>
    </source>
</evidence>
<dbReference type="InterPro" id="IPR011343">
    <property type="entry name" value="DeoC"/>
</dbReference>
<reference evidence="9" key="1">
    <citation type="submission" date="2020-06" db="EMBL/GenBank/DDBJ databases">
        <title>Draft genome of Bugula neritina, a colonial animal packing powerful symbionts and potential medicines.</title>
        <authorList>
            <person name="Rayko M."/>
        </authorList>
    </citation>
    <scope>NUCLEOTIDE SEQUENCE [LARGE SCALE GENOMIC DNA]</scope>
    <source>
        <strain evidence="9">Kwan_BN1</strain>
    </source>
</reference>
<dbReference type="UniPathway" id="UPA00002">
    <property type="reaction ID" value="UER00468"/>
</dbReference>
<dbReference type="GO" id="GO:0004139">
    <property type="term" value="F:deoxyribose-phosphate aldolase activity"/>
    <property type="evidence" value="ECO:0007669"/>
    <property type="project" value="UniProtKB-EC"/>
</dbReference>
<evidence type="ECO:0000256" key="2">
    <source>
        <dbReference type="ARBA" id="ARBA00009473"/>
    </source>
</evidence>
<evidence type="ECO:0000256" key="5">
    <source>
        <dbReference type="ARBA" id="ARBA00023270"/>
    </source>
</evidence>
<evidence type="ECO:0000313" key="10">
    <source>
        <dbReference type="Proteomes" id="UP000593567"/>
    </source>
</evidence>
<dbReference type="Gene3D" id="3.20.20.70">
    <property type="entry name" value="Aldolase class I"/>
    <property type="match status" value="2"/>
</dbReference>
<keyword evidence="10" id="KW-1185">Reference proteome</keyword>
<dbReference type="GO" id="GO:0046386">
    <property type="term" value="P:deoxyribose phosphate catabolic process"/>
    <property type="evidence" value="ECO:0007669"/>
    <property type="project" value="UniProtKB-UniPathway"/>
</dbReference>
<evidence type="ECO:0000256" key="8">
    <source>
        <dbReference type="ARBA" id="ARBA00048791"/>
    </source>
</evidence>
<dbReference type="EC" id="4.1.2.4" evidence="3"/>
<dbReference type="GO" id="GO:0005737">
    <property type="term" value="C:cytoplasm"/>
    <property type="evidence" value="ECO:0007669"/>
    <property type="project" value="InterPro"/>
</dbReference>
<dbReference type="SUPFAM" id="SSF51569">
    <property type="entry name" value="Aldolase"/>
    <property type="match status" value="1"/>
</dbReference>
<accession>A0A7J7K367</accession>
<dbReference type="AlphaFoldDB" id="A0A7J7K367"/>
<dbReference type="Proteomes" id="UP000593567">
    <property type="component" value="Unassembled WGS sequence"/>
</dbReference>
<proteinExistence type="inferred from homology"/>
<evidence type="ECO:0000256" key="7">
    <source>
        <dbReference type="ARBA" id="ARBA00032755"/>
    </source>
</evidence>
<gene>
    <name evidence="9" type="ORF">EB796_009045</name>
</gene>
<evidence type="ECO:0000256" key="1">
    <source>
        <dbReference type="ARBA" id="ARBA00004816"/>
    </source>
</evidence>
<dbReference type="GO" id="GO:0009264">
    <property type="term" value="P:deoxyribonucleotide catabolic process"/>
    <property type="evidence" value="ECO:0007669"/>
    <property type="project" value="InterPro"/>
</dbReference>
<name>A0A7J7K367_BUGNE</name>